<keyword evidence="3" id="KW-1185">Reference proteome</keyword>
<dbReference type="AlphaFoldDB" id="A0A4S8KVS9"/>
<evidence type="ECO:0000313" key="2">
    <source>
        <dbReference type="EMBL" id="THU79608.1"/>
    </source>
</evidence>
<dbReference type="OrthoDB" id="3341102at2759"/>
<protein>
    <recommendedName>
        <fullName evidence="1">DDE-1 domain-containing protein</fullName>
    </recommendedName>
</protein>
<gene>
    <name evidence="2" type="ORF">K435DRAFT_697428</name>
</gene>
<reference evidence="2 3" key="1">
    <citation type="journal article" date="2019" name="Nat. Ecol. Evol.">
        <title>Megaphylogeny resolves global patterns of mushroom evolution.</title>
        <authorList>
            <person name="Varga T."/>
            <person name="Krizsan K."/>
            <person name="Foldi C."/>
            <person name="Dima B."/>
            <person name="Sanchez-Garcia M."/>
            <person name="Sanchez-Ramirez S."/>
            <person name="Szollosi G.J."/>
            <person name="Szarkandi J.G."/>
            <person name="Papp V."/>
            <person name="Albert L."/>
            <person name="Andreopoulos W."/>
            <person name="Angelini C."/>
            <person name="Antonin V."/>
            <person name="Barry K.W."/>
            <person name="Bougher N.L."/>
            <person name="Buchanan P."/>
            <person name="Buyck B."/>
            <person name="Bense V."/>
            <person name="Catcheside P."/>
            <person name="Chovatia M."/>
            <person name="Cooper J."/>
            <person name="Damon W."/>
            <person name="Desjardin D."/>
            <person name="Finy P."/>
            <person name="Geml J."/>
            <person name="Haridas S."/>
            <person name="Hughes K."/>
            <person name="Justo A."/>
            <person name="Karasinski D."/>
            <person name="Kautmanova I."/>
            <person name="Kiss B."/>
            <person name="Kocsube S."/>
            <person name="Kotiranta H."/>
            <person name="LaButti K.M."/>
            <person name="Lechner B.E."/>
            <person name="Liimatainen K."/>
            <person name="Lipzen A."/>
            <person name="Lukacs Z."/>
            <person name="Mihaltcheva S."/>
            <person name="Morgado L.N."/>
            <person name="Niskanen T."/>
            <person name="Noordeloos M.E."/>
            <person name="Ohm R.A."/>
            <person name="Ortiz-Santana B."/>
            <person name="Ovrebo C."/>
            <person name="Racz N."/>
            <person name="Riley R."/>
            <person name="Savchenko A."/>
            <person name="Shiryaev A."/>
            <person name="Soop K."/>
            <person name="Spirin V."/>
            <person name="Szebenyi C."/>
            <person name="Tomsovsky M."/>
            <person name="Tulloss R.E."/>
            <person name="Uehling J."/>
            <person name="Grigoriev I.V."/>
            <person name="Vagvolgyi C."/>
            <person name="Papp T."/>
            <person name="Martin F.M."/>
            <person name="Miettinen O."/>
            <person name="Hibbett D.S."/>
            <person name="Nagy L.G."/>
        </authorList>
    </citation>
    <scope>NUCLEOTIDE SEQUENCE [LARGE SCALE GENOMIC DNA]</scope>
    <source>
        <strain evidence="2 3">CBS 962.96</strain>
    </source>
</reference>
<dbReference type="EMBL" id="ML180004">
    <property type="protein sequence ID" value="THU79608.1"/>
    <property type="molecule type" value="Genomic_DNA"/>
</dbReference>
<proteinExistence type="predicted"/>
<dbReference type="Pfam" id="PF03184">
    <property type="entry name" value="DDE_1"/>
    <property type="match status" value="1"/>
</dbReference>
<name>A0A4S8KVS9_DENBC</name>
<accession>A0A4S8KVS9</accession>
<sequence length="334" mass="38122">MIGIITKTAPELFDIELGDGTKFRCSETFVRRYLRNHLKWSLRTGTRAAQKLPPNYEELLKEAFLREALFIRNYNIPAALRVNTDQTQSVYAPSTKMTWNQSGVKQVDISGHDEKRAFTLVPSISASGEVLPMQAIYKGGTAQSCPNAQTPAFKEAKRLGFLLEPSKMDTYWSNIDTMKNLVSKIIAPYFERTKKQLDLSDAQQKSQYSMWKIDCWSVHRSEEFLTWMKENHPQIIILFVPGSCTGVFQPLDVGVQRVMKLSIKRSAHRDLVAEVVTLLDAVPSNDKERPLKLDQSVPTLRNRSLGWIVNAYHDINNPDLIKKVCVYSYLSNNF</sequence>
<feature type="domain" description="DDE-1" evidence="1">
    <location>
        <begin position="117"/>
        <end position="316"/>
    </location>
</feature>
<dbReference type="InterPro" id="IPR004875">
    <property type="entry name" value="DDE_SF_endonuclease_dom"/>
</dbReference>
<organism evidence="2 3">
    <name type="scientific">Dendrothele bispora (strain CBS 962.96)</name>
    <dbReference type="NCBI Taxonomy" id="1314807"/>
    <lineage>
        <taxon>Eukaryota</taxon>
        <taxon>Fungi</taxon>
        <taxon>Dikarya</taxon>
        <taxon>Basidiomycota</taxon>
        <taxon>Agaricomycotina</taxon>
        <taxon>Agaricomycetes</taxon>
        <taxon>Agaricomycetidae</taxon>
        <taxon>Agaricales</taxon>
        <taxon>Agaricales incertae sedis</taxon>
        <taxon>Dendrothele</taxon>
    </lineage>
</organism>
<evidence type="ECO:0000313" key="3">
    <source>
        <dbReference type="Proteomes" id="UP000297245"/>
    </source>
</evidence>
<dbReference type="GO" id="GO:0003676">
    <property type="term" value="F:nucleic acid binding"/>
    <property type="evidence" value="ECO:0007669"/>
    <property type="project" value="InterPro"/>
</dbReference>
<dbReference type="Proteomes" id="UP000297245">
    <property type="component" value="Unassembled WGS sequence"/>
</dbReference>
<evidence type="ECO:0000259" key="1">
    <source>
        <dbReference type="Pfam" id="PF03184"/>
    </source>
</evidence>